<evidence type="ECO:0000256" key="3">
    <source>
        <dbReference type="ARBA" id="ARBA00022448"/>
    </source>
</evidence>
<evidence type="ECO:0000256" key="5">
    <source>
        <dbReference type="ARBA" id="ARBA00022692"/>
    </source>
</evidence>
<dbReference type="Gene3D" id="1.10.287.820">
    <property type="entry name" value="Acid-sensing ion channel domain"/>
    <property type="match status" value="1"/>
</dbReference>
<keyword evidence="11 12" id="KW-0407">Ion channel</keyword>
<evidence type="ECO:0000256" key="11">
    <source>
        <dbReference type="ARBA" id="ARBA00023303"/>
    </source>
</evidence>
<evidence type="ECO:0000256" key="9">
    <source>
        <dbReference type="ARBA" id="ARBA00023136"/>
    </source>
</evidence>
<proteinExistence type="inferred from homology"/>
<organism evidence="13 14">
    <name type="scientific">Chilo suppressalis</name>
    <name type="common">Asiatic rice borer moth</name>
    <dbReference type="NCBI Taxonomy" id="168631"/>
    <lineage>
        <taxon>Eukaryota</taxon>
        <taxon>Metazoa</taxon>
        <taxon>Ecdysozoa</taxon>
        <taxon>Arthropoda</taxon>
        <taxon>Hexapoda</taxon>
        <taxon>Insecta</taxon>
        <taxon>Pterygota</taxon>
        <taxon>Neoptera</taxon>
        <taxon>Endopterygota</taxon>
        <taxon>Lepidoptera</taxon>
        <taxon>Glossata</taxon>
        <taxon>Ditrysia</taxon>
        <taxon>Pyraloidea</taxon>
        <taxon>Crambidae</taxon>
        <taxon>Crambinae</taxon>
        <taxon>Chilo</taxon>
    </lineage>
</organism>
<evidence type="ECO:0000256" key="10">
    <source>
        <dbReference type="ARBA" id="ARBA00023201"/>
    </source>
</evidence>
<name>A0ABN8ATQ8_CHISP</name>
<dbReference type="PANTHER" id="PTHR11690">
    <property type="entry name" value="AMILORIDE-SENSITIVE SODIUM CHANNEL-RELATED"/>
    <property type="match status" value="1"/>
</dbReference>
<evidence type="ECO:0000256" key="1">
    <source>
        <dbReference type="ARBA" id="ARBA00004141"/>
    </source>
</evidence>
<evidence type="ECO:0000256" key="8">
    <source>
        <dbReference type="ARBA" id="ARBA00023065"/>
    </source>
</evidence>
<keyword evidence="5 12" id="KW-0812">Transmembrane</keyword>
<evidence type="ECO:0000256" key="7">
    <source>
        <dbReference type="ARBA" id="ARBA00023053"/>
    </source>
</evidence>
<keyword evidence="7" id="KW-0915">Sodium</keyword>
<evidence type="ECO:0000256" key="4">
    <source>
        <dbReference type="ARBA" id="ARBA00022461"/>
    </source>
</evidence>
<keyword evidence="14" id="KW-1185">Reference proteome</keyword>
<accession>A0ABN8ATQ8</accession>
<evidence type="ECO:0000256" key="6">
    <source>
        <dbReference type="ARBA" id="ARBA00022989"/>
    </source>
</evidence>
<keyword evidence="6" id="KW-1133">Transmembrane helix</keyword>
<evidence type="ECO:0000313" key="13">
    <source>
        <dbReference type="EMBL" id="CAH0398373.1"/>
    </source>
</evidence>
<dbReference type="InterPro" id="IPR001873">
    <property type="entry name" value="ENaC"/>
</dbReference>
<comment type="similarity">
    <text evidence="2 12">Belongs to the amiloride-sensitive sodium channel (TC 1.A.6) family.</text>
</comment>
<keyword evidence="9" id="KW-0472">Membrane</keyword>
<evidence type="ECO:0000313" key="14">
    <source>
        <dbReference type="Proteomes" id="UP001153292"/>
    </source>
</evidence>
<dbReference type="EMBL" id="OU963904">
    <property type="protein sequence ID" value="CAH0398373.1"/>
    <property type="molecule type" value="Genomic_DNA"/>
</dbReference>
<gene>
    <name evidence="13" type="ORF">CHILSU_LOCUS1492</name>
</gene>
<protein>
    <submittedName>
        <fullName evidence="13">Uncharacterized protein</fullName>
    </submittedName>
</protein>
<keyword evidence="3 12" id="KW-0813">Transport</keyword>
<comment type="subcellular location">
    <subcellularLocation>
        <location evidence="1">Membrane</location>
        <topology evidence="1">Multi-pass membrane protein</topology>
    </subcellularLocation>
</comment>
<dbReference type="Proteomes" id="UP001153292">
    <property type="component" value="Chromosome 11"/>
</dbReference>
<sequence length="320" mass="35581">MISNRTTGPGTIKFDVLVTANIYVLNEEEIPSLTTMSSDILAVSPELYQRRLITIRNIENDASARMIKPEKRKCRYTDENFLEVYRHYSYTACTVQCRKNAQLRLCNCTNFFMPNVPEYMKCNISGIMCLNNHVNVLSVLKAEWSSRSGLYCNCLPSCTEAEITTVKDFKIVTSESFASVEIGLAMLPSERYKRNVVRGVLDLVGGACLELYKLAVGAREALVDVDPSAALISGVRGAVLRIRGRKAALRNSDPAVRPEQLGWRHARRTSIRRGRASANTKSRLSRVTPSRTASMVSLCYTLTPLSSGNPPISRTDINAS</sequence>
<keyword evidence="4 12" id="KW-0894">Sodium channel</keyword>
<keyword evidence="10 12" id="KW-0739">Sodium transport</keyword>
<evidence type="ECO:0000256" key="12">
    <source>
        <dbReference type="RuleBase" id="RU000679"/>
    </source>
</evidence>
<dbReference type="Pfam" id="PF00858">
    <property type="entry name" value="ASC"/>
    <property type="match status" value="1"/>
</dbReference>
<reference evidence="13" key="1">
    <citation type="submission" date="2021-12" db="EMBL/GenBank/DDBJ databases">
        <authorList>
            <person name="King R."/>
        </authorList>
    </citation>
    <scope>NUCLEOTIDE SEQUENCE</scope>
</reference>
<keyword evidence="8 12" id="KW-0406">Ion transport</keyword>
<dbReference type="PANTHER" id="PTHR11690:SF175">
    <property type="entry name" value="PICKPOCKET 13-RELATED"/>
    <property type="match status" value="1"/>
</dbReference>
<evidence type="ECO:0000256" key="2">
    <source>
        <dbReference type="ARBA" id="ARBA00007193"/>
    </source>
</evidence>